<dbReference type="RefSeq" id="WP_130566829.1">
    <property type="nucleotide sequence ID" value="NZ_SHLY01000003.1"/>
</dbReference>
<dbReference type="Pfam" id="PF00128">
    <property type="entry name" value="Alpha-amylase"/>
    <property type="match status" value="1"/>
</dbReference>
<dbReference type="PANTHER" id="PTHR43447">
    <property type="entry name" value="ALPHA-AMYLASE"/>
    <property type="match status" value="1"/>
</dbReference>
<dbReference type="SUPFAM" id="SSF51011">
    <property type="entry name" value="Glycosyl hydrolase domain"/>
    <property type="match status" value="1"/>
</dbReference>
<keyword evidence="7" id="KW-0378">Hydrolase</keyword>
<evidence type="ECO:0000313" key="14">
    <source>
        <dbReference type="EMBL" id="TAA45894.1"/>
    </source>
</evidence>
<dbReference type="PROSITE" id="PS50093">
    <property type="entry name" value="PKD"/>
    <property type="match status" value="1"/>
</dbReference>
<dbReference type="InterPro" id="IPR013783">
    <property type="entry name" value="Ig-like_fold"/>
</dbReference>
<dbReference type="Gene3D" id="3.20.20.80">
    <property type="entry name" value="Glycosidases"/>
    <property type="match status" value="1"/>
</dbReference>
<keyword evidence="6" id="KW-0479">Metal-binding</keyword>
<dbReference type="InterPro" id="IPR006048">
    <property type="entry name" value="A-amylase/branching_C"/>
</dbReference>
<evidence type="ECO:0000256" key="5">
    <source>
        <dbReference type="ARBA" id="ARBA00017303"/>
    </source>
</evidence>
<dbReference type="EMBL" id="SHLY01000003">
    <property type="protein sequence ID" value="TAA45894.1"/>
    <property type="molecule type" value="Genomic_DNA"/>
</dbReference>
<dbReference type="Gene3D" id="2.60.40.1180">
    <property type="entry name" value="Golgi alpha-mannosidase II"/>
    <property type="match status" value="1"/>
</dbReference>
<comment type="cofactor">
    <cofactor evidence="2">
        <name>Ca(2+)</name>
        <dbReference type="ChEBI" id="CHEBI:29108"/>
    </cofactor>
</comment>
<comment type="similarity">
    <text evidence="3 11">Belongs to the glycosyl hydrolase 13 family.</text>
</comment>
<dbReference type="InterPro" id="IPR006046">
    <property type="entry name" value="Alpha_amylase"/>
</dbReference>
<protein>
    <recommendedName>
        <fullName evidence="5">Alpha-amylase</fullName>
        <ecNumber evidence="4">3.2.1.1</ecNumber>
    </recommendedName>
</protein>
<evidence type="ECO:0000256" key="10">
    <source>
        <dbReference type="ARBA" id="ARBA00023295"/>
    </source>
</evidence>
<evidence type="ECO:0000256" key="2">
    <source>
        <dbReference type="ARBA" id="ARBA00001913"/>
    </source>
</evidence>
<accession>A0ABY1WP71</accession>
<sequence>MKRLAKTASISAIAAAMLGLSGQAYSKDVAVHLFEWKWTEIANECETFLGPKGYNAVQISPPNEHVDAPGDENNDAWWVRYQPVSFVNLTSRSGTEAELQDMIQRCNAVGVEVIADAVINHMANYPAGFGVGSGGSVWNSNNADYPDMDGWGNDFHTCLDEINWNDKESTWGCQLSGMPDIRTENPATQDKLAAYLNKLTGMGVAGFRIDAAKSIRPSELNTILEKAGNPWAFLEVIDNGDAVGLDDYDWMYSLLTEFGYATKMRELFVDGGKLSWLSTFGDSWMSINSDKAWVFITNHDRERGHGGGGTIHYSEPNGAQNLATVFMLAHPFGTPKVHTSFEFSDGDQGRPNSTADCSSNEWVCQHRWGNIANMVAFRNEAGDAPVANWWDNGNSQIAFSRGDRGFVVINNEGGTLNQSLQTGLKAGQYCDVMSSLDECAGDIITVDDNGVATFAVAGYSAAAIHVGFQPFNQDKPVAVITGAPARVDVGTSVLLDASSSTDADGYVVGYKWSTGETTAAITKVLDTEGLQTFSVTVEDNDGLFGTAEVKIQVGDAPAECRFGSLYFRGTANGWAATEMTCVEENVWEAEVTFDGQADQRFKLDVNGDWSENYGDTGADGTLEQTGTDIFTDVVGKYAVRVNDSTMTYELKLIEGVDEKPVAVVTPSSVTVDLGDTVTFSATDSTDDKGIDGYDWSTGDSDATIQVTFNQLGTQQVTVTVIDTAGQTDTAVATVTVVDPGEYQSNLDSLNFRGTANGWNASAMTLIADNTWQIQVSFDGQAEQRFKFDVLGDWSNNFGDDGADGSLEQTGADIYTDVSGEYLVTVNDDTMTYTIKPVACDDCGFNSNLDSLYFRGTPNGWTTTAMTLVADNTWFVEVAFDGQADQRFKFDVHGDWSYNFGDDGADGSLEQTGADIYTNANETLGVTVNDADMTYTFTTP</sequence>
<keyword evidence="15" id="KW-1185">Reference proteome</keyword>
<dbReference type="Pfam" id="PF02806">
    <property type="entry name" value="Alpha-amylase_C"/>
    <property type="match status" value="1"/>
</dbReference>
<dbReference type="PRINTS" id="PR00110">
    <property type="entry name" value="ALPHAAMYLASE"/>
</dbReference>
<dbReference type="InterPro" id="IPR006047">
    <property type="entry name" value="GH13_cat_dom"/>
</dbReference>
<dbReference type="Pfam" id="PF18911">
    <property type="entry name" value="PKD_4"/>
    <property type="match status" value="1"/>
</dbReference>
<dbReference type="InterPro" id="IPR000601">
    <property type="entry name" value="PKD_dom"/>
</dbReference>
<evidence type="ECO:0000313" key="15">
    <source>
        <dbReference type="Proteomes" id="UP000292544"/>
    </source>
</evidence>
<comment type="caution">
    <text evidence="14">The sequence shown here is derived from an EMBL/GenBank/DDBJ whole genome shotgun (WGS) entry which is preliminary data.</text>
</comment>
<evidence type="ECO:0000256" key="1">
    <source>
        <dbReference type="ARBA" id="ARBA00000548"/>
    </source>
</evidence>
<dbReference type="Gene3D" id="2.60.40.10">
    <property type="entry name" value="Immunoglobulins"/>
    <property type="match status" value="2"/>
</dbReference>
<evidence type="ECO:0000256" key="11">
    <source>
        <dbReference type="RuleBase" id="RU003615"/>
    </source>
</evidence>
<feature type="domain" description="PKD" evidence="13">
    <location>
        <begin position="660"/>
        <end position="736"/>
    </location>
</feature>
<dbReference type="SUPFAM" id="SSF51445">
    <property type="entry name" value="(Trans)glycosidases"/>
    <property type="match status" value="1"/>
</dbReference>
<evidence type="ECO:0000256" key="6">
    <source>
        <dbReference type="ARBA" id="ARBA00022723"/>
    </source>
</evidence>
<evidence type="ECO:0000256" key="8">
    <source>
        <dbReference type="ARBA" id="ARBA00022837"/>
    </source>
</evidence>
<dbReference type="InterPro" id="IPR013780">
    <property type="entry name" value="Glyco_hydro_b"/>
</dbReference>
<gene>
    <name evidence="14" type="ORF">EXY25_11105</name>
</gene>
<dbReference type="Gene3D" id="2.60.40.3620">
    <property type="match status" value="1"/>
</dbReference>
<evidence type="ECO:0000256" key="12">
    <source>
        <dbReference type="SAM" id="SignalP"/>
    </source>
</evidence>
<evidence type="ECO:0000259" key="13">
    <source>
        <dbReference type="PROSITE" id="PS50093"/>
    </source>
</evidence>
<keyword evidence="8" id="KW-0106">Calcium</keyword>
<dbReference type="CDD" id="cd11317">
    <property type="entry name" value="AmyAc_bac_euk_AmyA"/>
    <property type="match status" value="1"/>
</dbReference>
<evidence type="ECO:0000256" key="7">
    <source>
        <dbReference type="ARBA" id="ARBA00022801"/>
    </source>
</evidence>
<proteinExistence type="inferred from homology"/>
<evidence type="ECO:0000256" key="9">
    <source>
        <dbReference type="ARBA" id="ARBA00023277"/>
    </source>
</evidence>
<dbReference type="SUPFAM" id="SSF49299">
    <property type="entry name" value="PKD domain"/>
    <property type="match status" value="2"/>
</dbReference>
<dbReference type="Proteomes" id="UP000292544">
    <property type="component" value="Unassembled WGS sequence"/>
</dbReference>
<dbReference type="InterPro" id="IPR017853">
    <property type="entry name" value="GH"/>
</dbReference>
<keyword evidence="12" id="KW-0732">Signal</keyword>
<keyword evidence="10" id="KW-0326">Glycosidase</keyword>
<feature type="signal peptide" evidence="12">
    <location>
        <begin position="1"/>
        <end position="26"/>
    </location>
</feature>
<dbReference type="SMART" id="SM00089">
    <property type="entry name" value="PKD"/>
    <property type="match status" value="2"/>
</dbReference>
<dbReference type="EC" id="3.2.1.1" evidence="4"/>
<dbReference type="SMART" id="SM00642">
    <property type="entry name" value="Aamy"/>
    <property type="match status" value="1"/>
</dbReference>
<feature type="chain" id="PRO_5046564045" description="Alpha-amylase" evidence="12">
    <location>
        <begin position="27"/>
        <end position="939"/>
    </location>
</feature>
<dbReference type="InterPro" id="IPR031319">
    <property type="entry name" value="A-amylase_C"/>
</dbReference>
<organism evidence="14 15">
    <name type="scientific">Corallincola spongiicola</name>
    <dbReference type="NCBI Taxonomy" id="2520508"/>
    <lineage>
        <taxon>Bacteria</taxon>
        <taxon>Pseudomonadati</taxon>
        <taxon>Pseudomonadota</taxon>
        <taxon>Gammaproteobacteria</taxon>
        <taxon>Alteromonadales</taxon>
        <taxon>Psychromonadaceae</taxon>
        <taxon>Corallincola</taxon>
    </lineage>
</organism>
<dbReference type="InterPro" id="IPR035986">
    <property type="entry name" value="PKD_dom_sf"/>
</dbReference>
<evidence type="ECO:0000256" key="4">
    <source>
        <dbReference type="ARBA" id="ARBA00012595"/>
    </source>
</evidence>
<reference evidence="15" key="1">
    <citation type="submission" date="2019-02" db="EMBL/GenBank/DDBJ databases">
        <title>Draft genome sequence of Muricauda sp. 176CP4-71.</title>
        <authorList>
            <person name="Park J.-S."/>
        </authorList>
    </citation>
    <scope>NUCLEOTIDE SEQUENCE [LARGE SCALE GENOMIC DNA]</scope>
    <source>
        <strain evidence="15">176GS2-150</strain>
    </source>
</reference>
<name>A0ABY1WP71_9GAMM</name>
<dbReference type="CDD" id="cd00146">
    <property type="entry name" value="PKD"/>
    <property type="match status" value="1"/>
</dbReference>
<dbReference type="SMART" id="SM00632">
    <property type="entry name" value="Aamy_C"/>
    <property type="match status" value="1"/>
</dbReference>
<keyword evidence="9" id="KW-0119">Carbohydrate metabolism</keyword>
<dbReference type="InterPro" id="IPR022409">
    <property type="entry name" value="PKD/Chitinase_dom"/>
</dbReference>
<comment type="catalytic activity">
    <reaction evidence="1">
        <text>Endohydrolysis of (1-&gt;4)-alpha-D-glucosidic linkages in polysaccharides containing three or more (1-&gt;4)-alpha-linked D-glucose units.</text>
        <dbReference type="EC" id="3.2.1.1"/>
    </reaction>
</comment>
<evidence type="ECO:0000256" key="3">
    <source>
        <dbReference type="ARBA" id="ARBA00008061"/>
    </source>
</evidence>